<evidence type="ECO:0000256" key="1">
    <source>
        <dbReference type="SAM" id="SignalP"/>
    </source>
</evidence>
<accession>A0A2J5HYY8</accession>
<dbReference type="EMBL" id="KZ559525">
    <property type="protein sequence ID" value="PLN82634.1"/>
    <property type="molecule type" value="Genomic_DNA"/>
</dbReference>
<keyword evidence="3" id="KW-1185">Reference proteome</keyword>
<feature type="chain" id="PRO_5014342067" evidence="1">
    <location>
        <begin position="21"/>
        <end position="102"/>
    </location>
</feature>
<dbReference type="OrthoDB" id="3660930at2759"/>
<dbReference type="Proteomes" id="UP000235023">
    <property type="component" value="Unassembled WGS sequence"/>
</dbReference>
<gene>
    <name evidence="2" type="ORF">BDW42DRAFT_192839</name>
</gene>
<name>A0A2J5HYY8_9EURO</name>
<dbReference type="AlphaFoldDB" id="A0A2J5HYY8"/>
<sequence length="102" mass="10346">MKLNLGLLAIALQATAAVSAATGGGSILARGKECARQPYGCSKDGYCWKTCGQGGEWCWSAYENGTGSWKTCGTAEDCNPASDEADKVACATGGCDTCGCSC</sequence>
<evidence type="ECO:0000313" key="2">
    <source>
        <dbReference type="EMBL" id="PLN82634.1"/>
    </source>
</evidence>
<keyword evidence="1" id="KW-0732">Signal</keyword>
<protein>
    <submittedName>
        <fullName evidence="2">Uncharacterized protein</fullName>
    </submittedName>
</protein>
<evidence type="ECO:0000313" key="3">
    <source>
        <dbReference type="Proteomes" id="UP000235023"/>
    </source>
</evidence>
<reference evidence="3" key="1">
    <citation type="submission" date="2017-12" db="EMBL/GenBank/DDBJ databases">
        <authorList>
            <consortium name="DOE Joint Genome Institute"/>
            <person name="Mondo S.J."/>
            <person name="Kjaerbolling I."/>
            <person name="Vesth T.C."/>
            <person name="Frisvad J.C."/>
            <person name="Nybo J.L."/>
            <person name="Theobald S."/>
            <person name="Kuo A."/>
            <person name="Bowyer P."/>
            <person name="Matsuda Y."/>
            <person name="Lyhne E.K."/>
            <person name="Kogle M.E."/>
            <person name="Clum A."/>
            <person name="Lipzen A."/>
            <person name="Salamov A."/>
            <person name="Ngan C.Y."/>
            <person name="Daum C."/>
            <person name="Chiniquy J."/>
            <person name="Barry K."/>
            <person name="LaButti K."/>
            <person name="Haridas S."/>
            <person name="Simmons B.A."/>
            <person name="Magnuson J.K."/>
            <person name="Mortensen U.H."/>
            <person name="Larsen T.O."/>
            <person name="Grigoriev I.V."/>
            <person name="Baker S.E."/>
            <person name="Andersen M.R."/>
            <person name="Nordberg H.P."/>
            <person name="Cantor M.N."/>
            <person name="Hua S.X."/>
        </authorList>
    </citation>
    <scope>NUCLEOTIDE SEQUENCE [LARGE SCALE GENOMIC DNA]</scope>
    <source>
        <strain evidence="3">IBT 19404</strain>
    </source>
</reference>
<proteinExistence type="predicted"/>
<feature type="signal peptide" evidence="1">
    <location>
        <begin position="1"/>
        <end position="20"/>
    </location>
</feature>
<organism evidence="2 3">
    <name type="scientific">Aspergillus taichungensis</name>
    <dbReference type="NCBI Taxonomy" id="482145"/>
    <lineage>
        <taxon>Eukaryota</taxon>
        <taxon>Fungi</taxon>
        <taxon>Dikarya</taxon>
        <taxon>Ascomycota</taxon>
        <taxon>Pezizomycotina</taxon>
        <taxon>Eurotiomycetes</taxon>
        <taxon>Eurotiomycetidae</taxon>
        <taxon>Eurotiales</taxon>
        <taxon>Aspergillaceae</taxon>
        <taxon>Aspergillus</taxon>
        <taxon>Aspergillus subgen. Circumdati</taxon>
    </lineage>
</organism>